<name>A0ABN7NCC4_TIMPD</name>
<evidence type="ECO:0008006" key="10">
    <source>
        <dbReference type="Google" id="ProtNLM"/>
    </source>
</evidence>
<dbReference type="PRINTS" id="PR00447">
    <property type="entry name" value="NATRESASSCMP"/>
</dbReference>
<dbReference type="PANTHER" id="PTHR11706:SF33">
    <property type="entry name" value="NATURAL RESISTANCE-ASSOCIATED MACROPHAGE PROTEIN 2"/>
    <property type="match status" value="1"/>
</dbReference>
<comment type="subcellular location">
    <subcellularLocation>
        <location evidence="1">Membrane</location>
        <topology evidence="1">Multi-pass membrane protein</topology>
    </subcellularLocation>
</comment>
<accession>A0ABN7NCC4</accession>
<protein>
    <recommendedName>
        <fullName evidence="10">Protein Malvolio</fullName>
    </recommendedName>
</protein>
<dbReference type="PANTHER" id="PTHR11706">
    <property type="entry name" value="SOLUTE CARRIER PROTEIN FAMILY 11 MEMBER"/>
    <property type="match status" value="1"/>
</dbReference>
<feature type="transmembrane region" description="Helical" evidence="7">
    <location>
        <begin position="141"/>
        <end position="161"/>
    </location>
</feature>
<gene>
    <name evidence="8" type="ORF">TPAB3V08_LOCUS558</name>
</gene>
<keyword evidence="4 7" id="KW-0812">Transmembrane</keyword>
<keyword evidence="5 7" id="KW-1133">Transmembrane helix</keyword>
<evidence type="ECO:0000256" key="6">
    <source>
        <dbReference type="ARBA" id="ARBA00023136"/>
    </source>
</evidence>
<comment type="caution">
    <text evidence="8">The sequence shown here is derived from an EMBL/GenBank/DDBJ whole genome shotgun (WGS) entry which is preliminary data.</text>
</comment>
<reference evidence="8" key="1">
    <citation type="submission" date="2021-03" db="EMBL/GenBank/DDBJ databases">
        <authorList>
            <person name="Tran Van P."/>
        </authorList>
    </citation>
    <scope>NUCLEOTIDE SEQUENCE</scope>
</reference>
<evidence type="ECO:0000256" key="4">
    <source>
        <dbReference type="ARBA" id="ARBA00022692"/>
    </source>
</evidence>
<evidence type="ECO:0000256" key="3">
    <source>
        <dbReference type="ARBA" id="ARBA00022448"/>
    </source>
</evidence>
<evidence type="ECO:0000313" key="8">
    <source>
        <dbReference type="EMBL" id="CAG2053506.1"/>
    </source>
</evidence>
<feature type="transmembrane region" description="Helical" evidence="7">
    <location>
        <begin position="56"/>
        <end position="80"/>
    </location>
</feature>
<evidence type="ECO:0000313" key="9">
    <source>
        <dbReference type="Proteomes" id="UP001153148"/>
    </source>
</evidence>
<evidence type="ECO:0000256" key="7">
    <source>
        <dbReference type="SAM" id="Phobius"/>
    </source>
</evidence>
<evidence type="ECO:0000256" key="1">
    <source>
        <dbReference type="ARBA" id="ARBA00004141"/>
    </source>
</evidence>
<keyword evidence="6 7" id="KW-0472">Membrane</keyword>
<organism evidence="8 9">
    <name type="scientific">Timema podura</name>
    <name type="common">Walking stick</name>
    <dbReference type="NCBI Taxonomy" id="61482"/>
    <lineage>
        <taxon>Eukaryota</taxon>
        <taxon>Metazoa</taxon>
        <taxon>Ecdysozoa</taxon>
        <taxon>Arthropoda</taxon>
        <taxon>Hexapoda</taxon>
        <taxon>Insecta</taxon>
        <taxon>Pterygota</taxon>
        <taxon>Neoptera</taxon>
        <taxon>Polyneoptera</taxon>
        <taxon>Phasmatodea</taxon>
        <taxon>Timematodea</taxon>
        <taxon>Timematoidea</taxon>
        <taxon>Timematidae</taxon>
        <taxon>Timema</taxon>
    </lineage>
</organism>
<dbReference type="InterPro" id="IPR001046">
    <property type="entry name" value="NRAMP_fam"/>
</dbReference>
<keyword evidence="3" id="KW-0813">Transport</keyword>
<sequence>MVAALLINHTFVADDFRMSIIDSENLKRDTENNNSVVQEIKQISPNNNDDLVSVDIYNGGVFLGCAFGTAAMYIWAVGILSAGQSSTMTGTYSGQFVMEGFLNLQWSRWKRVLFTRTIAITPTFFIAYYSEIEKLTGMNDILNAVMSLQLPFAIIPTIAFTSSPQIMGEFKNGFFTTIVSIALSALVITINIYFVVHTVVTDNTMTWLLFVTVEERWMYLKIVGANTTKGQSSVFKDQVCGHRCSKKGCILLDIDMKMKEFDTFYKKNYNEQSIFISDHIEISEPKRRSKGKTDATSECKSTFTYYIKIVGQLEEALFSVARTLMPSGRVTLYYCYRSVRPTQV</sequence>
<keyword evidence="9" id="KW-1185">Reference proteome</keyword>
<proteinExistence type="inferred from homology"/>
<dbReference type="EMBL" id="CAJPIN010000438">
    <property type="protein sequence ID" value="CAG2053506.1"/>
    <property type="molecule type" value="Genomic_DNA"/>
</dbReference>
<dbReference type="Proteomes" id="UP001153148">
    <property type="component" value="Unassembled WGS sequence"/>
</dbReference>
<feature type="transmembrane region" description="Helical" evidence="7">
    <location>
        <begin position="173"/>
        <end position="196"/>
    </location>
</feature>
<evidence type="ECO:0000256" key="5">
    <source>
        <dbReference type="ARBA" id="ARBA00022989"/>
    </source>
</evidence>
<dbReference type="Pfam" id="PF01566">
    <property type="entry name" value="Nramp"/>
    <property type="match status" value="1"/>
</dbReference>
<evidence type="ECO:0000256" key="2">
    <source>
        <dbReference type="ARBA" id="ARBA00006670"/>
    </source>
</evidence>
<comment type="similarity">
    <text evidence="2">Belongs to the NRAMP family.</text>
</comment>
<feature type="transmembrane region" description="Helical" evidence="7">
    <location>
        <begin position="112"/>
        <end position="129"/>
    </location>
</feature>